<reference evidence="1" key="1">
    <citation type="submission" date="2022-07" db="EMBL/GenBank/DDBJ databases">
        <title>Genome Sequence of Phlebia brevispora.</title>
        <authorList>
            <person name="Buettner E."/>
        </authorList>
    </citation>
    <scope>NUCLEOTIDE SEQUENCE</scope>
    <source>
        <strain evidence="1">MPL23</strain>
    </source>
</reference>
<gene>
    <name evidence="1" type="ORF">NM688_g1642</name>
</gene>
<organism evidence="1 2">
    <name type="scientific">Phlebia brevispora</name>
    <dbReference type="NCBI Taxonomy" id="194682"/>
    <lineage>
        <taxon>Eukaryota</taxon>
        <taxon>Fungi</taxon>
        <taxon>Dikarya</taxon>
        <taxon>Basidiomycota</taxon>
        <taxon>Agaricomycotina</taxon>
        <taxon>Agaricomycetes</taxon>
        <taxon>Polyporales</taxon>
        <taxon>Meruliaceae</taxon>
        <taxon>Phlebia</taxon>
    </lineage>
</organism>
<comment type="caution">
    <text evidence="1">The sequence shown here is derived from an EMBL/GenBank/DDBJ whole genome shotgun (WGS) entry which is preliminary data.</text>
</comment>
<evidence type="ECO:0000313" key="2">
    <source>
        <dbReference type="Proteomes" id="UP001148662"/>
    </source>
</evidence>
<protein>
    <submittedName>
        <fullName evidence="1">Uncharacterized protein</fullName>
    </submittedName>
</protein>
<sequence>MTSSFTPHATLSPSRHERPPLNSYDDFHAQNYRWPRDLSLSETSTPSTSSPSEPSLPSSLSLSSSLPPPLPLVSPLTPNVSATLAIPPALPSLTVTVTASSGGLTPLAATVRPAAETGLSDFQVNPVCIGQGLDAQSIGLLSTLVIPSVVGIAIWLVFAILRPRYRQVYGLREWFVQQELRPKQLSRSFWAWLFPDAPLFPPLSSNMAHAGTSVTRDAYLFPSDEQLSQRVLWTCLLVLLGWSALGLAGFLPLYMVDTSCLADSIPPAMFTGAYSALQDLSLLRLLRLLDPTSISSFGAALSIREVLTSDDHAKIRTRMIIITVFAIALGVLPALVLIIREFNKLVAYRERWLEVHCQGLEMGWLSGRAAPGFVGWGERRLKDFLVKTGLSASLDPPESANGRRRRREQELLEEQRAQMEIDVRSLFSIGDTTALAVLIEERDEILERLEIAETKYISSFKLTTPEPSLMDTLIPPTPLAPDIPPPVPPKPEISRPRPLGASQHRRRRGRNPAYGSSSLPPSSFVYPSQYYKLGGINGVNGGQFTDPTASHSRSRIQSFTDSFNSRVVGSRFQEVNRDSVAFGRLPIGSQVVLEKNGQMGPASVTESPLPDSAPYGPGASHTSWDTAAFNDPPPHWWTHQPDSIQEVPEEAEFILDEDWVDVLSEAPEAVQHGDDYNPYAIPRRRRPRPPRSKPLPQTPRDDRRESFPLRHKATTAESLQPPHLRLQPRGPYFRPISGLDYENLTDIYNDINEWRGKLKAINNTIGDIQRECYNDIADGARVKGWLMVGRGLRFMPGVELIEGRAKEDIRWDELQNEGTFMRLLAFWTIVGTVGILLGIGMTAVAGLAVASAPEYAHYFPFFLPISSGNDLGAGVAICLAASFAAFLFMVVAVGFVDRSGQLITSVSLSTCRFMVFKAIFYALLLVGTVWLFTVGAVLFAFGAFSMDTNESLTVANGAIYMSAFAMAVILTIAIIVPAFLLLQPSRLWHVLRDEKAAITPRQRFRAVYPGTYNPSYATAACTVAMMLASAFSLIFPLVAPAAVLAVLLTLIEAAHRFLIGYVYGRTQSQTGGLLWIWLMKRLGTILAFQPLLLGLILLTRRLWIEGGVLCGAASFVFVFVEFYWTR</sequence>
<proteinExistence type="predicted"/>
<name>A0ACC1TAQ2_9APHY</name>
<dbReference type="EMBL" id="JANHOG010000183">
    <property type="protein sequence ID" value="KAJ3557112.1"/>
    <property type="molecule type" value="Genomic_DNA"/>
</dbReference>
<evidence type="ECO:0000313" key="1">
    <source>
        <dbReference type="EMBL" id="KAJ3557112.1"/>
    </source>
</evidence>
<keyword evidence="2" id="KW-1185">Reference proteome</keyword>
<dbReference type="Proteomes" id="UP001148662">
    <property type="component" value="Unassembled WGS sequence"/>
</dbReference>
<accession>A0ACC1TAQ2</accession>